<sequence>MPCLTLAPPIEVLLVDDQRAILAGVTALIESGGPAMRVAGQAMTGRQAIDLANSIHPDVIILDVDLGGEDGLSLIPRLRDCCAAAIVVFTYHDAPHIRLRSGHLGVDGFASKASSGAELIDAVLNAVRYRD</sequence>
<dbReference type="InterPro" id="IPR039420">
    <property type="entry name" value="WalR-like"/>
</dbReference>
<dbReference type="CDD" id="cd17535">
    <property type="entry name" value="REC_NarL-like"/>
    <property type="match status" value="1"/>
</dbReference>
<keyword evidence="5" id="KW-1185">Reference proteome</keyword>
<keyword evidence="2" id="KW-0597">Phosphoprotein</keyword>
<dbReference type="InterPro" id="IPR001789">
    <property type="entry name" value="Sig_transdc_resp-reg_receiver"/>
</dbReference>
<dbReference type="PROSITE" id="PS50110">
    <property type="entry name" value="RESPONSE_REGULATORY"/>
    <property type="match status" value="1"/>
</dbReference>
<dbReference type="Proteomes" id="UP001626593">
    <property type="component" value="Chromosome"/>
</dbReference>
<proteinExistence type="predicted"/>
<feature type="modified residue" description="4-aspartylphosphate" evidence="2">
    <location>
        <position position="63"/>
    </location>
</feature>
<protein>
    <submittedName>
        <fullName evidence="4">Response regulator transcription factor</fullName>
    </submittedName>
</protein>
<accession>A0ABZ1AJA4</accession>
<dbReference type="Pfam" id="PF00072">
    <property type="entry name" value="Response_reg"/>
    <property type="match status" value="1"/>
</dbReference>
<evidence type="ECO:0000256" key="1">
    <source>
        <dbReference type="ARBA" id="ARBA00023125"/>
    </source>
</evidence>
<dbReference type="EMBL" id="CP141259">
    <property type="protein sequence ID" value="WRL45963.1"/>
    <property type="molecule type" value="Genomic_DNA"/>
</dbReference>
<reference evidence="4 5" key="1">
    <citation type="submission" date="2023-12" db="EMBL/GenBank/DDBJ databases">
        <title>A. evansii MAY27, complete genome.</title>
        <authorList>
            <person name="Wang Y."/>
        </authorList>
    </citation>
    <scope>NUCLEOTIDE SEQUENCE [LARGE SCALE GENOMIC DNA]</scope>
    <source>
        <strain evidence="4 5">MAY27</strain>
    </source>
</reference>
<gene>
    <name evidence="4" type="ORF">U5817_22635</name>
</gene>
<dbReference type="Gene3D" id="3.40.50.2300">
    <property type="match status" value="1"/>
</dbReference>
<dbReference type="PANTHER" id="PTHR43214">
    <property type="entry name" value="TWO-COMPONENT RESPONSE REGULATOR"/>
    <property type="match status" value="1"/>
</dbReference>
<dbReference type="InterPro" id="IPR058245">
    <property type="entry name" value="NreC/VraR/RcsB-like_REC"/>
</dbReference>
<evidence type="ECO:0000259" key="3">
    <source>
        <dbReference type="PROSITE" id="PS50110"/>
    </source>
</evidence>
<keyword evidence="1" id="KW-0238">DNA-binding</keyword>
<evidence type="ECO:0000256" key="2">
    <source>
        <dbReference type="PROSITE-ProRule" id="PRU00169"/>
    </source>
</evidence>
<dbReference type="SMART" id="SM00448">
    <property type="entry name" value="REC"/>
    <property type="match status" value="1"/>
</dbReference>
<dbReference type="RefSeq" id="WP_407278902.1">
    <property type="nucleotide sequence ID" value="NZ_CP141259.1"/>
</dbReference>
<evidence type="ECO:0000313" key="5">
    <source>
        <dbReference type="Proteomes" id="UP001626593"/>
    </source>
</evidence>
<evidence type="ECO:0000313" key="4">
    <source>
        <dbReference type="EMBL" id="WRL45963.1"/>
    </source>
</evidence>
<dbReference type="SUPFAM" id="SSF52172">
    <property type="entry name" value="CheY-like"/>
    <property type="match status" value="1"/>
</dbReference>
<organism evidence="4 5">
    <name type="scientific">Aromatoleum evansii</name>
    <name type="common">Azoarcus evansii</name>
    <dbReference type="NCBI Taxonomy" id="59406"/>
    <lineage>
        <taxon>Bacteria</taxon>
        <taxon>Pseudomonadati</taxon>
        <taxon>Pseudomonadota</taxon>
        <taxon>Betaproteobacteria</taxon>
        <taxon>Rhodocyclales</taxon>
        <taxon>Rhodocyclaceae</taxon>
        <taxon>Aromatoleum</taxon>
    </lineage>
</organism>
<feature type="domain" description="Response regulatory" evidence="3">
    <location>
        <begin position="11"/>
        <end position="127"/>
    </location>
</feature>
<dbReference type="InterPro" id="IPR011006">
    <property type="entry name" value="CheY-like_superfamily"/>
</dbReference>
<name>A0ABZ1AJA4_AROEV</name>